<proteinExistence type="predicted"/>
<gene>
    <name evidence="2" type="ORF">SAMN05421837_101207</name>
</gene>
<evidence type="ECO:0000313" key="2">
    <source>
        <dbReference type="EMBL" id="SEF20048.1"/>
    </source>
</evidence>
<dbReference type="EMBL" id="FNUJ01000001">
    <property type="protein sequence ID" value="SEF20048.1"/>
    <property type="molecule type" value="Genomic_DNA"/>
</dbReference>
<keyword evidence="1" id="KW-0472">Membrane</keyword>
<dbReference type="InterPro" id="IPR045713">
    <property type="entry name" value="DUF6069"/>
</dbReference>
<evidence type="ECO:0000256" key="1">
    <source>
        <dbReference type="SAM" id="Phobius"/>
    </source>
</evidence>
<accession>A0A1H5Q3P1</accession>
<feature type="transmembrane region" description="Helical" evidence="1">
    <location>
        <begin position="75"/>
        <end position="95"/>
    </location>
</feature>
<name>A0A1H5Q3P1_9PSEU</name>
<protein>
    <submittedName>
        <fullName evidence="2">PEP-CTERM protein-sorting domain-containing protein</fullName>
    </submittedName>
</protein>
<dbReference type="Pfam" id="PF19545">
    <property type="entry name" value="DUF6069"/>
    <property type="match status" value="1"/>
</dbReference>
<dbReference type="STRING" id="218821.SAMN05421837_101207"/>
<feature type="transmembrane region" description="Helical" evidence="1">
    <location>
        <begin position="12"/>
        <end position="30"/>
    </location>
</feature>
<feature type="transmembrane region" description="Helical" evidence="1">
    <location>
        <begin position="50"/>
        <end position="68"/>
    </location>
</feature>
<sequence>MPTTATPTSVLVVRLGIALVAAAGVNSLLALGASSLDDGGIGMGLNAGSYLPATVVGLLVGTVGWFLIARRAPKALRVVVPLALAVTWIPDLLLFTAGATAANVVGLMLMHLAVTTAVVLALRPTLPDSAPASAAGDVQQVHS</sequence>
<feature type="transmembrane region" description="Helical" evidence="1">
    <location>
        <begin position="101"/>
        <end position="122"/>
    </location>
</feature>
<dbReference type="AlphaFoldDB" id="A0A1H5Q3P1"/>
<keyword evidence="1" id="KW-0812">Transmembrane</keyword>
<keyword evidence="3" id="KW-1185">Reference proteome</keyword>
<dbReference type="Proteomes" id="UP000198878">
    <property type="component" value="Unassembled WGS sequence"/>
</dbReference>
<organism evidence="2 3">
    <name type="scientific">Amycolatopsis pretoriensis</name>
    <dbReference type="NCBI Taxonomy" id="218821"/>
    <lineage>
        <taxon>Bacteria</taxon>
        <taxon>Bacillati</taxon>
        <taxon>Actinomycetota</taxon>
        <taxon>Actinomycetes</taxon>
        <taxon>Pseudonocardiales</taxon>
        <taxon>Pseudonocardiaceae</taxon>
        <taxon>Amycolatopsis</taxon>
    </lineage>
</organism>
<evidence type="ECO:0000313" key="3">
    <source>
        <dbReference type="Proteomes" id="UP000198878"/>
    </source>
</evidence>
<dbReference type="RefSeq" id="WP_086674333.1">
    <property type="nucleotide sequence ID" value="NZ_FNUJ01000001.1"/>
</dbReference>
<reference evidence="3" key="1">
    <citation type="submission" date="2016-10" db="EMBL/GenBank/DDBJ databases">
        <authorList>
            <person name="Varghese N."/>
            <person name="Submissions S."/>
        </authorList>
    </citation>
    <scope>NUCLEOTIDE SEQUENCE [LARGE SCALE GENOMIC DNA]</scope>
    <source>
        <strain evidence="3">DSM 44654</strain>
    </source>
</reference>
<keyword evidence="1" id="KW-1133">Transmembrane helix</keyword>
<dbReference type="OrthoDB" id="3637804at2"/>